<accession>A0A485K9G6</accession>
<dbReference type="EMBL" id="VJMH01000398">
    <property type="protein sequence ID" value="KAF0716480.1"/>
    <property type="molecule type" value="Genomic_DNA"/>
</dbReference>
<dbReference type="AlphaFoldDB" id="A0A485K9G6"/>
<dbReference type="EMBL" id="CAADRA010000398">
    <property type="protein sequence ID" value="VFT80016.1"/>
    <property type="molecule type" value="Genomic_DNA"/>
</dbReference>
<reference evidence="3" key="2">
    <citation type="submission" date="2019-06" db="EMBL/GenBank/DDBJ databases">
        <title>Genomics analysis of Aphanomyces spp. identifies a new class of oomycete effector associated with host adaptation.</title>
        <authorList>
            <person name="Gaulin E."/>
        </authorList>
    </citation>
    <scope>NUCLEOTIDE SEQUENCE</scope>
    <source>
        <strain evidence="3">CBS 578.67</strain>
    </source>
</reference>
<dbReference type="InterPro" id="IPR042086">
    <property type="entry name" value="MeTrfase_capping"/>
</dbReference>
<dbReference type="SUPFAM" id="SSF53335">
    <property type="entry name" value="S-adenosyl-L-methionine-dependent methyltransferases"/>
    <property type="match status" value="1"/>
</dbReference>
<dbReference type="InterPro" id="IPR005299">
    <property type="entry name" value="MeTrfase_7"/>
</dbReference>
<keyword evidence="5" id="KW-1185">Reference proteome</keyword>
<evidence type="ECO:0000313" key="4">
    <source>
        <dbReference type="EMBL" id="VFT80016.1"/>
    </source>
</evidence>
<evidence type="ECO:0000313" key="5">
    <source>
        <dbReference type="Proteomes" id="UP000332933"/>
    </source>
</evidence>
<organism evidence="4 5">
    <name type="scientific">Aphanomyces stellatus</name>
    <dbReference type="NCBI Taxonomy" id="120398"/>
    <lineage>
        <taxon>Eukaryota</taxon>
        <taxon>Sar</taxon>
        <taxon>Stramenopiles</taxon>
        <taxon>Oomycota</taxon>
        <taxon>Saprolegniomycetes</taxon>
        <taxon>Saprolegniales</taxon>
        <taxon>Verrucalvaceae</taxon>
        <taxon>Aphanomyces</taxon>
    </lineage>
</organism>
<dbReference type="InterPro" id="IPR029063">
    <property type="entry name" value="SAM-dependent_MTases_sf"/>
</dbReference>
<dbReference type="Gene3D" id="1.10.1200.270">
    <property type="entry name" value="Methyltransferase, alpha-helical capping domain"/>
    <property type="match status" value="1"/>
</dbReference>
<dbReference type="OrthoDB" id="68782at2759"/>
<evidence type="ECO:0000256" key="2">
    <source>
        <dbReference type="ARBA" id="ARBA00022842"/>
    </source>
</evidence>
<dbReference type="Gene3D" id="3.40.50.150">
    <property type="entry name" value="Vaccinia Virus protein VP39"/>
    <property type="match status" value="1"/>
</dbReference>
<reference evidence="4 5" key="1">
    <citation type="submission" date="2019-03" db="EMBL/GenBank/DDBJ databases">
        <authorList>
            <person name="Gaulin E."/>
            <person name="Dumas B."/>
        </authorList>
    </citation>
    <scope>NUCLEOTIDE SEQUENCE [LARGE SCALE GENOMIC DNA]</scope>
    <source>
        <strain evidence="4">CBS 568.67</strain>
    </source>
</reference>
<dbReference type="Pfam" id="PF03492">
    <property type="entry name" value="Methyltransf_7"/>
    <property type="match status" value="1"/>
</dbReference>
<keyword evidence="2" id="KW-0460">Magnesium</keyword>
<protein>
    <submittedName>
        <fullName evidence="4">Aste57867_2828 protein</fullName>
    </submittedName>
</protein>
<dbReference type="GO" id="GO:0008168">
    <property type="term" value="F:methyltransferase activity"/>
    <property type="evidence" value="ECO:0007669"/>
    <property type="project" value="InterPro"/>
</dbReference>
<sequence length="344" mass="37728">MEGNGAYNKAATCQAGVTDATHALLTTAVQRFAAAYPTKTRLCIADLGVSQGRNALGLHAHVLGTLDAAMAAPPEVLLLLEDQPSNDFATLLATLNSPASVVHARSHTYTGVIARSFYDRLVPQASVDMFLSYIALQWLAAVPTPLPQSMMHINDPSRQAMLSAADKATWQRAQHAHLVSFLRHRAVELVDYGMLSLTFVSHHGDETLYHILVIARALEDMVARGLLSQASLDRLALCVYLRSTDEALAAFADVPELELCEYDQVPMQFPFQSGAGAASFFLSIMKPSFQAAMTDDERNDPYVLDCLASCLATRFTEHVVGSDEPYFRRVPLNYFYASFTRVPR</sequence>
<dbReference type="PANTHER" id="PTHR31009">
    <property type="entry name" value="S-ADENOSYL-L-METHIONINE:CARBOXYL METHYLTRANSFERASE FAMILY PROTEIN"/>
    <property type="match status" value="1"/>
</dbReference>
<name>A0A485K9G6_9STRA</name>
<evidence type="ECO:0000256" key="1">
    <source>
        <dbReference type="ARBA" id="ARBA00022723"/>
    </source>
</evidence>
<proteinExistence type="predicted"/>
<evidence type="ECO:0000313" key="3">
    <source>
        <dbReference type="EMBL" id="KAF0716480.1"/>
    </source>
</evidence>
<keyword evidence="1" id="KW-0479">Metal-binding</keyword>
<dbReference type="GO" id="GO:0046872">
    <property type="term" value="F:metal ion binding"/>
    <property type="evidence" value="ECO:0007669"/>
    <property type="project" value="UniProtKB-KW"/>
</dbReference>
<gene>
    <name evidence="4" type="primary">Aste57867_2828</name>
    <name evidence="3" type="ORF">As57867_002821</name>
    <name evidence="4" type="ORF">ASTE57867_2828</name>
</gene>
<dbReference type="Proteomes" id="UP000332933">
    <property type="component" value="Unassembled WGS sequence"/>
</dbReference>